<proteinExistence type="inferred from homology"/>
<accession>A0A1W1IGM9</accession>
<dbReference type="GO" id="GO:0009307">
    <property type="term" value="P:DNA restriction-modification system"/>
    <property type="evidence" value="ECO:0007669"/>
    <property type="project" value="UniProtKB-KW"/>
</dbReference>
<gene>
    <name evidence="3" type="ORF">TPAS_1623</name>
</gene>
<name>A0A1W1IGM9_9LACT</name>
<sequence length="84" mass="9160">MLKISPESKIQLASISLNNFERTIADAGDSSDFKGLFSRLTLDLTDTALGSNLKERSKNIKSLILLFTDLNMVTLQKGDVLGDA</sequence>
<dbReference type="Gene3D" id="1.20.1260.30">
    <property type="match status" value="1"/>
</dbReference>
<dbReference type="EMBL" id="FWEY01000004">
    <property type="protein sequence ID" value="SLM51943.1"/>
    <property type="molecule type" value="Genomic_DNA"/>
</dbReference>
<dbReference type="AlphaFoldDB" id="A0A1W1IGM9"/>
<organism evidence="3 4">
    <name type="scientific">Trichococcus pasteurii</name>
    <dbReference type="NCBI Taxonomy" id="43064"/>
    <lineage>
        <taxon>Bacteria</taxon>
        <taxon>Bacillati</taxon>
        <taxon>Bacillota</taxon>
        <taxon>Bacilli</taxon>
        <taxon>Lactobacillales</taxon>
        <taxon>Carnobacteriaceae</taxon>
        <taxon>Trichococcus</taxon>
    </lineage>
</organism>
<keyword evidence="4" id="KW-1185">Reference proteome</keyword>
<evidence type="ECO:0000313" key="4">
    <source>
        <dbReference type="Proteomes" id="UP000195985"/>
    </source>
</evidence>
<comment type="similarity">
    <text evidence="1">Belongs to the N(4)/N(6)-methyltransferase family.</text>
</comment>
<keyword evidence="2" id="KW-0680">Restriction system</keyword>
<evidence type="ECO:0000256" key="1">
    <source>
        <dbReference type="ARBA" id="ARBA00006594"/>
    </source>
</evidence>
<protein>
    <submittedName>
        <fullName evidence="3">Uncharacterized protein</fullName>
    </submittedName>
</protein>
<evidence type="ECO:0000256" key="2">
    <source>
        <dbReference type="ARBA" id="ARBA00022747"/>
    </source>
</evidence>
<dbReference type="InterPro" id="IPR038333">
    <property type="entry name" value="T1MK-like_N_sf"/>
</dbReference>
<evidence type="ECO:0000313" key="3">
    <source>
        <dbReference type="EMBL" id="SLM51943.1"/>
    </source>
</evidence>
<dbReference type="STRING" id="43064.SAMN04488086_11826"/>
<dbReference type="Proteomes" id="UP000195985">
    <property type="component" value="Unassembled WGS sequence"/>
</dbReference>
<reference evidence="4" key="1">
    <citation type="submission" date="2016-04" db="EMBL/GenBank/DDBJ databases">
        <authorList>
            <person name="Strepis N."/>
        </authorList>
    </citation>
    <scope>NUCLEOTIDE SEQUENCE [LARGE SCALE GENOMIC DNA]</scope>
</reference>